<dbReference type="GO" id="GO:0004674">
    <property type="term" value="F:protein serine/threonine kinase activity"/>
    <property type="evidence" value="ECO:0007669"/>
    <property type="project" value="UniProtKB-KW"/>
</dbReference>
<dbReference type="InterPro" id="IPR000719">
    <property type="entry name" value="Prot_kinase_dom"/>
</dbReference>
<evidence type="ECO:0000256" key="6">
    <source>
        <dbReference type="ARBA" id="ARBA00022840"/>
    </source>
</evidence>
<dbReference type="RefSeq" id="WP_151968780.1">
    <property type="nucleotide sequence ID" value="NZ_AP019860.1"/>
</dbReference>
<dbReference type="EC" id="2.7.11.1" evidence="1"/>
<name>A0A5S9F3E1_UABAM</name>
<dbReference type="SMART" id="SM00220">
    <property type="entry name" value="S_TKc"/>
    <property type="match status" value="1"/>
</dbReference>
<evidence type="ECO:0000256" key="7">
    <source>
        <dbReference type="PROSITE-ProRule" id="PRU10141"/>
    </source>
</evidence>
<keyword evidence="3" id="KW-0808">Transferase</keyword>
<accession>A0A5S9F3E1</accession>
<evidence type="ECO:0000256" key="2">
    <source>
        <dbReference type="ARBA" id="ARBA00022527"/>
    </source>
</evidence>
<keyword evidence="2" id="KW-0723">Serine/threonine-protein kinase</keyword>
<keyword evidence="5 10" id="KW-0418">Kinase</keyword>
<evidence type="ECO:0000256" key="8">
    <source>
        <dbReference type="SAM" id="Phobius"/>
    </source>
</evidence>
<evidence type="ECO:0000256" key="4">
    <source>
        <dbReference type="ARBA" id="ARBA00022741"/>
    </source>
</evidence>
<dbReference type="PROSITE" id="PS00107">
    <property type="entry name" value="PROTEIN_KINASE_ATP"/>
    <property type="match status" value="1"/>
</dbReference>
<dbReference type="InterPro" id="IPR011990">
    <property type="entry name" value="TPR-like_helical_dom_sf"/>
</dbReference>
<dbReference type="PROSITE" id="PS50011">
    <property type="entry name" value="PROTEIN_KINASE_DOM"/>
    <property type="match status" value="1"/>
</dbReference>
<keyword evidence="11" id="KW-1185">Reference proteome</keyword>
<evidence type="ECO:0000313" key="11">
    <source>
        <dbReference type="Proteomes" id="UP000326354"/>
    </source>
</evidence>
<evidence type="ECO:0000256" key="3">
    <source>
        <dbReference type="ARBA" id="ARBA00022679"/>
    </source>
</evidence>
<dbReference type="SUPFAM" id="SSF56112">
    <property type="entry name" value="Protein kinase-like (PK-like)"/>
    <property type="match status" value="1"/>
</dbReference>
<dbReference type="InterPro" id="IPR011009">
    <property type="entry name" value="Kinase-like_dom_sf"/>
</dbReference>
<evidence type="ECO:0000256" key="1">
    <source>
        <dbReference type="ARBA" id="ARBA00012513"/>
    </source>
</evidence>
<dbReference type="PANTHER" id="PTHR43289">
    <property type="entry name" value="MITOGEN-ACTIVATED PROTEIN KINASE KINASE KINASE 20-RELATED"/>
    <property type="match status" value="1"/>
</dbReference>
<dbReference type="OrthoDB" id="9788659at2"/>
<keyword evidence="6 7" id="KW-0067">ATP-binding</keyword>
<proteinExistence type="predicted"/>
<organism evidence="10 11">
    <name type="scientific">Uabimicrobium amorphum</name>
    <dbReference type="NCBI Taxonomy" id="2596890"/>
    <lineage>
        <taxon>Bacteria</taxon>
        <taxon>Pseudomonadati</taxon>
        <taxon>Planctomycetota</taxon>
        <taxon>Candidatus Uabimicrobiia</taxon>
        <taxon>Candidatus Uabimicrobiales</taxon>
        <taxon>Candidatus Uabimicrobiaceae</taxon>
        <taxon>Candidatus Uabimicrobium</taxon>
    </lineage>
</organism>
<gene>
    <name evidence="10" type="ORF">UABAM_02998</name>
</gene>
<feature type="binding site" evidence="7">
    <location>
        <position position="113"/>
    </location>
    <ligand>
        <name>ATP</name>
        <dbReference type="ChEBI" id="CHEBI:30616"/>
    </ligand>
</feature>
<dbReference type="GO" id="GO:0005524">
    <property type="term" value="F:ATP binding"/>
    <property type="evidence" value="ECO:0007669"/>
    <property type="project" value="UniProtKB-UniRule"/>
</dbReference>
<dbReference type="KEGG" id="uam:UABAM_02998"/>
<evidence type="ECO:0000313" key="10">
    <source>
        <dbReference type="EMBL" id="BBM84637.1"/>
    </source>
</evidence>
<dbReference type="Proteomes" id="UP000326354">
    <property type="component" value="Chromosome"/>
</dbReference>
<dbReference type="Gene3D" id="3.30.200.20">
    <property type="entry name" value="Phosphorylase Kinase, domain 1"/>
    <property type="match status" value="1"/>
</dbReference>
<protein>
    <recommendedName>
        <fullName evidence="1">non-specific serine/threonine protein kinase</fullName>
        <ecNumber evidence="1">2.7.11.1</ecNumber>
    </recommendedName>
</protein>
<dbReference type="InterPro" id="IPR017441">
    <property type="entry name" value="Protein_kinase_ATP_BS"/>
</dbReference>
<dbReference type="PANTHER" id="PTHR43289:SF6">
    <property type="entry name" value="SERINE_THREONINE-PROTEIN KINASE NEKL-3"/>
    <property type="match status" value="1"/>
</dbReference>
<keyword evidence="4 7" id="KW-0547">Nucleotide-binding</keyword>
<dbReference type="SUPFAM" id="SSF48452">
    <property type="entry name" value="TPR-like"/>
    <property type="match status" value="1"/>
</dbReference>
<dbReference type="CDD" id="cd14014">
    <property type="entry name" value="STKc_PknB_like"/>
    <property type="match status" value="1"/>
</dbReference>
<sequence length="924" mass="107185">MENSDIVLGQLAISMNMITTQQLSQCISLQKQIQQQGHNLTLVDILVKKNLISDEQRNMLLGAAQNHHAQNATLHAKPQRLGRYTIEKKIGQGGMGYVYKAWDPKLERFVALKVLIHTDSDVNIKRFMREAKANAMLRHENIVAIYDMGEEAQQPYFTMDYLEGGSLDERKKQLSFRQSVDILITMCKAVDFAHKNGVVHRDLKPANIMFDKNGVLKITDFGLAKIADDQKLSKSGSLIGTAFYMSPEQAQGKTRQVDHRSDIYALGVILYELISGRVPFIGKSFQQTMHLISTAQPKLLTEIKKTVPTSLDIVCIKAMAKRKENRYSSALELAGDLEKIRSGKRLRHRSHIYFVCFSAVVILSAIVVTSFFMMQTITRSSKLPEVVERNTRNSQTKTVKTQAEKPSKTFNNTKEYSTTEKPRKSGELYFPNEKELPLGNVRAQMSKVGRLESKMRKAKNNGDQTAVNRFAIEMANGYYKAHVLRDEILSLQHIQPKTPEILWRLAERCMTGKMYIHARYYTNEILWQFPGHSLREKAQKEQQKIISVFPVADNNIRQVVWSILRDLAYARVLRIEEKYKTCIDYYEQAWSKANKGAKLFAVSSAIKDNSLSPQLRDEFNRANHRLSNKAILRNIDKNTWAIDDDWKEKYRLHCESDYQSGKEHIYVYAPLLEFLPLLKSLQIMSYIHLKQFAIAQKELQNLQMTSSRWYPWISHILRQNGFIYHWPETLLSKGMFFFFSGNNSEAQKIFQSIEKHYSPWYVSGERQLFRLNKNYLGQTPNLQEKKWWNMLSEDINTVLDMLLVRGIMNGKLSNNLPVYQRTFEDLLNLEISPYMIRNHLADIYFRQKLYQKSIDNYVLSRHLSPQDVVVFGLGQLALKAQNYPFAKRCYLYLEKHPPVIYRSDKKQLADFQNHVQQILRQLGH</sequence>
<dbReference type="Pfam" id="PF00069">
    <property type="entry name" value="Pkinase"/>
    <property type="match status" value="1"/>
</dbReference>
<dbReference type="FunFam" id="1.10.510.10:FF:000021">
    <property type="entry name" value="Serine/threonine protein kinase"/>
    <property type="match status" value="1"/>
</dbReference>
<dbReference type="AlphaFoldDB" id="A0A5S9F3E1"/>
<keyword evidence="8" id="KW-0812">Transmembrane</keyword>
<keyword evidence="8" id="KW-0472">Membrane</keyword>
<dbReference type="InterPro" id="IPR008271">
    <property type="entry name" value="Ser/Thr_kinase_AS"/>
</dbReference>
<dbReference type="EMBL" id="AP019860">
    <property type="protein sequence ID" value="BBM84637.1"/>
    <property type="molecule type" value="Genomic_DNA"/>
</dbReference>
<evidence type="ECO:0000259" key="9">
    <source>
        <dbReference type="PROSITE" id="PS50011"/>
    </source>
</evidence>
<dbReference type="PROSITE" id="PS00108">
    <property type="entry name" value="PROTEIN_KINASE_ST"/>
    <property type="match status" value="1"/>
</dbReference>
<reference evidence="10 11" key="1">
    <citation type="submission" date="2019-08" db="EMBL/GenBank/DDBJ databases">
        <title>Complete genome sequence of Candidatus Uab amorphum.</title>
        <authorList>
            <person name="Shiratori T."/>
            <person name="Suzuki S."/>
            <person name="Kakizawa Y."/>
            <person name="Ishida K."/>
        </authorList>
    </citation>
    <scope>NUCLEOTIDE SEQUENCE [LARGE SCALE GENOMIC DNA]</scope>
    <source>
        <strain evidence="10 11">SRT547</strain>
    </source>
</reference>
<keyword evidence="8" id="KW-1133">Transmembrane helix</keyword>
<feature type="domain" description="Protein kinase" evidence="9">
    <location>
        <begin position="84"/>
        <end position="354"/>
    </location>
</feature>
<evidence type="ECO:0000256" key="5">
    <source>
        <dbReference type="ARBA" id="ARBA00022777"/>
    </source>
</evidence>
<dbReference type="Gene3D" id="1.10.510.10">
    <property type="entry name" value="Transferase(Phosphotransferase) domain 1"/>
    <property type="match status" value="1"/>
</dbReference>
<feature type="transmembrane region" description="Helical" evidence="8">
    <location>
        <begin position="351"/>
        <end position="374"/>
    </location>
</feature>